<dbReference type="InterPro" id="IPR042099">
    <property type="entry name" value="ANL_N_sf"/>
</dbReference>
<comment type="caution">
    <text evidence="3">The sequence shown here is derived from an EMBL/GenBank/DDBJ whole genome shotgun (WGS) entry which is preliminary data.</text>
</comment>
<evidence type="ECO:0000259" key="1">
    <source>
        <dbReference type="Pfam" id="PF00501"/>
    </source>
</evidence>
<proteinExistence type="predicted"/>
<dbReference type="InterPro" id="IPR000873">
    <property type="entry name" value="AMP-dep_synth/lig_dom"/>
</dbReference>
<dbReference type="GO" id="GO:0016878">
    <property type="term" value="F:acid-thiol ligase activity"/>
    <property type="evidence" value="ECO:0007669"/>
    <property type="project" value="UniProtKB-ARBA"/>
</dbReference>
<dbReference type="Pfam" id="PF00501">
    <property type="entry name" value="AMP-binding"/>
    <property type="match status" value="1"/>
</dbReference>
<evidence type="ECO:0000313" key="3">
    <source>
        <dbReference type="EMBL" id="RDE49604.1"/>
    </source>
</evidence>
<organism evidence="3 4">
    <name type="scientific">Candidatus Accumulibacter meliphilus</name>
    <dbReference type="NCBI Taxonomy" id="2211374"/>
    <lineage>
        <taxon>Bacteria</taxon>
        <taxon>Pseudomonadati</taxon>
        <taxon>Pseudomonadota</taxon>
        <taxon>Betaproteobacteria</taxon>
        <taxon>Candidatus Accumulibacter</taxon>
    </lineage>
</organism>
<dbReference type="PANTHER" id="PTHR43767:SF1">
    <property type="entry name" value="NONRIBOSOMAL PEPTIDE SYNTHASE PES1 (EUROFUNG)-RELATED"/>
    <property type="match status" value="1"/>
</dbReference>
<dbReference type="Proteomes" id="UP000253831">
    <property type="component" value="Unassembled WGS sequence"/>
</dbReference>
<sequence>MLLDLKVGNLTEPVSGRSWDGPEIHRQVARRIARFKRHQLAAGDRVFLPFGNRLEFFVELLAIWRLGACAVPIDARLTPFEIDTLVKAALPRLAVVDDATDAAVLEALGAAGVGVIDTVDTGDEEALAGRSRLDDDALILFTSGSTGAPKGVVHTHRSLRARWVSLREQLGVTAFERTLCLLPTHFGHGLICNCLFPWLSGQHLFITPPFKPEIIMRLGALLDEHRISFMSSVPSIWRLALKLARPPSAGTLQRVHCGSAPLSAHVWDEIRRWTGTRQVCNAYGITETGSWVAGLSDADCTAEDGLVGEGWGAVVKVLRAADTSAPLDADSECQAGEQGFVWLNTPALMKGYFQRDDLTESAVIDGWFLTGDIGFMDAQGRLVLRGRERDEINKGGMKIYPADIDAVVERFAHAADVCTFAIDDAIYGQTVGIAIVLNQRDDETVRALHKWMTVHLAEHKLPSRWWIVDEIPRTSRGKINRDAVNAACIGLPSLELPKILAGGEKA</sequence>
<dbReference type="InterPro" id="IPR025110">
    <property type="entry name" value="AMP-bd_C"/>
</dbReference>
<dbReference type="InterPro" id="IPR050237">
    <property type="entry name" value="ATP-dep_AMP-bd_enzyme"/>
</dbReference>
<keyword evidence="3" id="KW-0436">Ligase</keyword>
<name>A0A369XI71_9PROT</name>
<dbReference type="AlphaFoldDB" id="A0A369XI71"/>
<accession>A0A369XI71</accession>
<dbReference type="Gene3D" id="3.40.50.12780">
    <property type="entry name" value="N-terminal domain of ligase-like"/>
    <property type="match status" value="1"/>
</dbReference>
<feature type="domain" description="AMP-dependent synthetase/ligase" evidence="1">
    <location>
        <begin position="21"/>
        <end position="353"/>
    </location>
</feature>
<dbReference type="InterPro" id="IPR045851">
    <property type="entry name" value="AMP-bd_C_sf"/>
</dbReference>
<dbReference type="InterPro" id="IPR020845">
    <property type="entry name" value="AMP-binding_CS"/>
</dbReference>
<dbReference type="PROSITE" id="PS00455">
    <property type="entry name" value="AMP_BINDING"/>
    <property type="match status" value="1"/>
</dbReference>
<feature type="domain" description="AMP-binding enzyme C-terminal" evidence="2">
    <location>
        <begin position="404"/>
        <end position="478"/>
    </location>
</feature>
<dbReference type="Pfam" id="PF13193">
    <property type="entry name" value="AMP-binding_C"/>
    <property type="match status" value="1"/>
</dbReference>
<reference evidence="3 4" key="1">
    <citation type="submission" date="2018-05" db="EMBL/GenBank/DDBJ databases">
        <title>Integrated omic analyses show evidence that a Ca. Accumulibacter phosphatis strain performs denitrification under micro-aerobic conditions.</title>
        <authorList>
            <person name="Camejo P.Y."/>
            <person name="Katherine M.D."/>
            <person name="Daniel N.R."/>
        </authorList>
    </citation>
    <scope>NUCLEOTIDE SEQUENCE [LARGE SCALE GENOMIC DNA]</scope>
    <source>
        <strain evidence="3">UW-LDO-IC</strain>
    </source>
</reference>
<evidence type="ECO:0000313" key="4">
    <source>
        <dbReference type="Proteomes" id="UP000253831"/>
    </source>
</evidence>
<dbReference type="EMBL" id="QPGA01000037">
    <property type="protein sequence ID" value="RDE49604.1"/>
    <property type="molecule type" value="Genomic_DNA"/>
</dbReference>
<dbReference type="SUPFAM" id="SSF56801">
    <property type="entry name" value="Acetyl-CoA synthetase-like"/>
    <property type="match status" value="1"/>
</dbReference>
<protein>
    <submittedName>
        <fullName evidence="3">Long-chain fatty acid--CoA ligase</fullName>
    </submittedName>
</protein>
<gene>
    <name evidence="3" type="ORF">DVS81_15745</name>
</gene>
<dbReference type="PANTHER" id="PTHR43767">
    <property type="entry name" value="LONG-CHAIN-FATTY-ACID--COA LIGASE"/>
    <property type="match status" value="1"/>
</dbReference>
<dbReference type="CDD" id="cd04433">
    <property type="entry name" value="AFD_class_I"/>
    <property type="match status" value="1"/>
</dbReference>
<evidence type="ECO:0000259" key="2">
    <source>
        <dbReference type="Pfam" id="PF13193"/>
    </source>
</evidence>
<dbReference type="Gene3D" id="3.30.300.30">
    <property type="match status" value="1"/>
</dbReference>